<dbReference type="SUPFAM" id="SSF57850">
    <property type="entry name" value="RING/U-box"/>
    <property type="match status" value="1"/>
</dbReference>
<accession>A0A6S7K1G7</accession>
<dbReference type="InterPro" id="IPR013083">
    <property type="entry name" value="Znf_RING/FYVE/PHD"/>
</dbReference>
<comment type="caution">
    <text evidence="6">The sequence shown here is derived from an EMBL/GenBank/DDBJ whole genome shotgun (WGS) entry which is preliminary data.</text>
</comment>
<dbReference type="OrthoDB" id="1630758at2759"/>
<keyword evidence="7" id="KW-1185">Reference proteome</keyword>
<evidence type="ECO:0000313" key="6">
    <source>
        <dbReference type="EMBL" id="CAB4037231.1"/>
    </source>
</evidence>
<evidence type="ECO:0000313" key="7">
    <source>
        <dbReference type="Proteomes" id="UP001152795"/>
    </source>
</evidence>
<dbReference type="AlphaFoldDB" id="A0A6S7K1G7"/>
<protein>
    <submittedName>
        <fullName evidence="6">E3 ubiquitin- ligase NRDP1, partial</fullName>
    </submittedName>
</protein>
<dbReference type="PANTHER" id="PTHR24412">
    <property type="entry name" value="KELCH PROTEIN"/>
    <property type="match status" value="1"/>
</dbReference>
<dbReference type="Pfam" id="PF02176">
    <property type="entry name" value="zf-TRAF"/>
    <property type="match status" value="1"/>
</dbReference>
<dbReference type="PROSITE" id="PS50089">
    <property type="entry name" value="ZF_RING_2"/>
    <property type="match status" value="1"/>
</dbReference>
<dbReference type="GO" id="GO:0016874">
    <property type="term" value="F:ligase activity"/>
    <property type="evidence" value="ECO:0007669"/>
    <property type="project" value="UniProtKB-KW"/>
</dbReference>
<dbReference type="GO" id="GO:0008270">
    <property type="term" value="F:zinc ion binding"/>
    <property type="evidence" value="ECO:0007669"/>
    <property type="project" value="UniProtKB-KW"/>
</dbReference>
<reference evidence="6" key="1">
    <citation type="submission" date="2020-04" db="EMBL/GenBank/DDBJ databases">
        <authorList>
            <person name="Alioto T."/>
            <person name="Alioto T."/>
            <person name="Gomez Garrido J."/>
        </authorList>
    </citation>
    <scope>NUCLEOTIDE SEQUENCE</scope>
    <source>
        <strain evidence="6">A484AB</strain>
    </source>
</reference>
<keyword evidence="2" id="KW-0479">Metal-binding</keyword>
<keyword evidence="3" id="KW-0677">Repeat</keyword>
<dbReference type="SMART" id="SM00612">
    <property type="entry name" value="Kelch"/>
    <property type="match status" value="5"/>
</dbReference>
<dbReference type="SUPFAM" id="SSF117281">
    <property type="entry name" value="Kelch motif"/>
    <property type="match status" value="1"/>
</dbReference>
<evidence type="ECO:0000256" key="3">
    <source>
        <dbReference type="ARBA" id="ARBA00022737"/>
    </source>
</evidence>
<organism evidence="6 7">
    <name type="scientific">Paramuricea clavata</name>
    <name type="common">Red gorgonian</name>
    <name type="synonym">Violescent sea-whip</name>
    <dbReference type="NCBI Taxonomy" id="317549"/>
    <lineage>
        <taxon>Eukaryota</taxon>
        <taxon>Metazoa</taxon>
        <taxon>Cnidaria</taxon>
        <taxon>Anthozoa</taxon>
        <taxon>Octocorallia</taxon>
        <taxon>Malacalcyonacea</taxon>
        <taxon>Plexauridae</taxon>
        <taxon>Paramuricea</taxon>
    </lineage>
</organism>
<dbReference type="Pfam" id="PF13923">
    <property type="entry name" value="zf-C3HC4_2"/>
    <property type="match status" value="1"/>
</dbReference>
<gene>
    <name evidence="6" type="ORF">PACLA_8A044351</name>
</gene>
<evidence type="ECO:0000256" key="4">
    <source>
        <dbReference type="ARBA" id="ARBA00022771"/>
    </source>
</evidence>
<dbReference type="SUPFAM" id="SSF50965">
    <property type="entry name" value="Galactose oxidase, central domain"/>
    <property type="match status" value="1"/>
</dbReference>
<keyword evidence="4" id="KW-0863">Zinc-finger</keyword>
<dbReference type="PROSITE" id="PS50145">
    <property type="entry name" value="ZF_TRAF"/>
    <property type="match status" value="1"/>
</dbReference>
<dbReference type="InterPro" id="IPR015915">
    <property type="entry name" value="Kelch-typ_b-propeller"/>
</dbReference>
<dbReference type="SUPFAM" id="SSF49599">
    <property type="entry name" value="TRAF domain-like"/>
    <property type="match status" value="1"/>
</dbReference>
<dbReference type="InterPro" id="IPR001841">
    <property type="entry name" value="Znf_RING"/>
</dbReference>
<dbReference type="Proteomes" id="UP001152795">
    <property type="component" value="Unassembled WGS sequence"/>
</dbReference>
<keyword evidence="1" id="KW-0880">Kelch repeat</keyword>
<dbReference type="InterPro" id="IPR011043">
    <property type="entry name" value="Gal_Oxase/kelch_b-propeller"/>
</dbReference>
<sequence length="509" mass="56983">MATGYEDSRFETQVDQSLHCAICTEVLKDPVQCRRNEHHFCRNCITEHLRHSQNCPTCKDPLTVETLVRPQRFLANTLSSLKISCENSERGCRKVIELGSLDTHVATCGFSPVPCSNDQCEEIISRRDKEIHENKVCGFRRVKCDYCAQMVLYKNFMQHTCPAQKEIRKIKAELREVRSTLDEMFKMMQNMMSSLTRLERNTAQRSEGSHASSGQELQAEIVVAGGFDKSVEVFNMTTKTWRSLSEMNECRDGASLVLYQGHMIVTGGVQEESGICQLQDSAEELNLAEQDGHWVVSQFKLPVPSCGHACVVYQNRVFLIGGYAFPETYDTIHEIQLTPPYTSRLLTKMPMPICYHGAEIVNGKIYIIGGSTTGDYEDATSTVLMFDPATNTCTELKPLPYTASTMTTVTWKDNVVVLGGVDNQHNTLSTVILYNVTTGSHRMLPEMTKKRYGCTAVTIGDNIIAMGGCDESDTDLNSVECYNFHTNTWTEFPAMAKTRSGAAAVVKYC</sequence>
<proteinExistence type="predicted"/>
<evidence type="ECO:0000256" key="2">
    <source>
        <dbReference type="ARBA" id="ARBA00022723"/>
    </source>
</evidence>
<evidence type="ECO:0000256" key="5">
    <source>
        <dbReference type="ARBA" id="ARBA00022833"/>
    </source>
</evidence>
<dbReference type="InterPro" id="IPR001293">
    <property type="entry name" value="Znf_TRAF"/>
</dbReference>
<name>A0A6S7K1G7_PARCT</name>
<keyword evidence="6" id="KW-0436">Ligase</keyword>
<dbReference type="EMBL" id="CACRXK020022864">
    <property type="protein sequence ID" value="CAB4037231.1"/>
    <property type="molecule type" value="Genomic_DNA"/>
</dbReference>
<keyword evidence="5" id="KW-0862">Zinc</keyword>
<dbReference type="Pfam" id="PF01344">
    <property type="entry name" value="Kelch_1"/>
    <property type="match status" value="1"/>
</dbReference>
<dbReference type="Gene3D" id="2.120.10.80">
    <property type="entry name" value="Kelch-type beta propeller"/>
    <property type="match status" value="2"/>
</dbReference>
<dbReference type="Gene3D" id="3.30.40.10">
    <property type="entry name" value="Zinc/RING finger domain, C3HC4 (zinc finger)"/>
    <property type="match status" value="2"/>
</dbReference>
<dbReference type="PANTHER" id="PTHR24412:SF441">
    <property type="entry name" value="KELCH-LIKE PROTEIN 28"/>
    <property type="match status" value="1"/>
</dbReference>
<dbReference type="InterPro" id="IPR006652">
    <property type="entry name" value="Kelch_1"/>
</dbReference>
<evidence type="ECO:0000256" key="1">
    <source>
        <dbReference type="ARBA" id="ARBA00022441"/>
    </source>
</evidence>
<dbReference type="Pfam" id="PF24681">
    <property type="entry name" value="Kelch_KLHDC2_KLHL20_DRC7"/>
    <property type="match status" value="1"/>
</dbReference>